<reference evidence="3 4" key="1">
    <citation type="submission" date="2018-05" db="EMBL/GenBank/DDBJ databases">
        <title>Genome sequencing and assembly of the regulated plant pathogen Lachnellula willkommii and related sister species for the development of diagnostic species identification markers.</title>
        <authorList>
            <person name="Giroux E."/>
            <person name="Bilodeau G."/>
        </authorList>
    </citation>
    <scope>NUCLEOTIDE SEQUENCE [LARGE SCALE GENOMIC DNA]</scope>
    <source>
        <strain evidence="3 4">CBS 197.66</strain>
    </source>
</reference>
<keyword evidence="2" id="KW-1133">Transmembrane helix</keyword>
<evidence type="ECO:0000313" key="4">
    <source>
        <dbReference type="Proteomes" id="UP000462212"/>
    </source>
</evidence>
<feature type="region of interest" description="Disordered" evidence="1">
    <location>
        <begin position="301"/>
        <end position="330"/>
    </location>
</feature>
<gene>
    <name evidence="3" type="ORF">LSUB1_G005522</name>
</gene>
<keyword evidence="2" id="KW-0812">Transmembrane</keyword>
<name>A0A8H8RP53_9HELO</name>
<feature type="compositionally biased region" description="Low complexity" evidence="1">
    <location>
        <begin position="301"/>
        <end position="319"/>
    </location>
</feature>
<sequence length="1469" mass="152493">MAVESNGRLLDPGQKSMNGQAIATRSKTVRKRKGFSVFSMITRLLTWYSIITILFRCPATVDLLTDTSPKICKPYFQLRSAVAPHLEPYYDAYAARYIDAARPYYEILDKRIIAPATVLGKKYGAPRVAQAQAFGQARWEKTVQPQVEKYQGIVKGKYDEMVAPHVDKVVTATGPYYEIAKTNAFQTYYGHILPTYNAVQPYALQGYGIASDFTVNTAVPYSKWAWATGAIFVERTLWPKLRILYGENVEPQLVRIGERLGRYRDGKKLKAVVEDVDISASASSASETFSSISSSIASARSASTPSTTSSVASTASVAAPEDTPKSEKEIREKAQAIVAKDLKTWQEKFAKAADEGSDELEDRMTEITDRLVQNQAHGVGKALIIQLEETVKSSLKSLKSNIISIIDGSKDAEESEEAIGNAVRKAGVAIKEKAQAILDHIRDLGLQEIGMRWAWTDGITHKDWTKYHKLKGKFDEWRVDVENVVAEHPGLGKARAASEEVENKAMSIAEEAAKELARLKETGRWKLSTKDTSDDWSTKYMPAAAANAAQKVIDKVKEASEAVAPSSQGTMESVASVASSSVAEAVSSASSIAASQVDNAQSAASSISSKVVGTPQGSVESVISVASASASSVADQASSSIIGTSQGSVKSVASVAKDSAISLADQASNSVIGTSQGTVESVISVASDSASSLSAKASASIAGEEPGTFEKVSSSVKSAASVVSDTASSLSDAVGSSISSGSSEVLNAASKASSSLSSATSSIGSSLSKSVTDGSSAASSAASSASSTASKKVWGGAMAQHVEARQIVYEDMVEDSDEETYSEKIQSMASEAGDKYADLTKAVSEALLKPSSTQGYQVTSLAAQQYSSAFAAASSALYGTEQGTGESIASAASSRYADAVSAASSIIYGTPAPITDSIASKASAAYSSALSVASDNYDSARSAVSAQISGEPKPAHEALFSSAQAAYSDSVEAASSGLQAAASAASTAIYGAPPRALESMSSVAQSRLQEGLSAASSRYSDAKSYIAAINTGAPQKQKMLQQMQEQYYAGIGMAHAHYSEFLEAASSAVMPKPTPFHESLYSKASAGVVGTPTPAYENALSTAQSAYSGAVSGASSQLDQLLSSIKSVGGAQKDLVATGVASSRYSSALAEASSSYASISSAIAEKFKDKASDASNVIYGSETPFTESVASAASENWEALITKASNQIYAQPTPYFVTRRLISEAIEYGAAATDAAANQYHVVQSIISELVVGKEPDFTESVYNKLSSVYYTGAGEAASSASSYASDAYASVTSVISSVFTPPPALEDILSSASARVNEAIDAASVQVYGSSTGYAEAASSSIADAASSAQKAISEAIYGTSTGTYESVTNVAGQTYASATDAAAEALSAAQAKVSSAIYGEEQSAVESAQARLNAAIESARAKLGGYAASAGGQASEVYSKASEGVEDFASSVGSVVERATGSAKDEL</sequence>
<evidence type="ECO:0000313" key="3">
    <source>
        <dbReference type="EMBL" id="TVY37896.1"/>
    </source>
</evidence>
<dbReference type="PANTHER" id="PTHR23242">
    <property type="entry name" value="TRANSCRIPTION FACTOR HOXA13"/>
    <property type="match status" value="1"/>
</dbReference>
<evidence type="ECO:0000256" key="1">
    <source>
        <dbReference type="SAM" id="MobiDB-lite"/>
    </source>
</evidence>
<feature type="region of interest" description="Disordered" evidence="1">
    <location>
        <begin position="1"/>
        <end position="21"/>
    </location>
</feature>
<dbReference type="PANTHER" id="PTHR23242:SF9">
    <property type="entry name" value="TRANSCRIPTION FACTOR HOXA13"/>
    <property type="match status" value="1"/>
</dbReference>
<comment type="caution">
    <text evidence="3">The sequence shown here is derived from an EMBL/GenBank/DDBJ whole genome shotgun (WGS) entry which is preliminary data.</text>
</comment>
<proteinExistence type="predicted"/>
<keyword evidence="2" id="KW-0472">Membrane</keyword>
<dbReference type="EMBL" id="QGMJ01000318">
    <property type="protein sequence ID" value="TVY37896.1"/>
    <property type="molecule type" value="Genomic_DNA"/>
</dbReference>
<accession>A0A8H8RP53</accession>
<organism evidence="3 4">
    <name type="scientific">Lachnellula subtilissima</name>
    <dbReference type="NCBI Taxonomy" id="602034"/>
    <lineage>
        <taxon>Eukaryota</taxon>
        <taxon>Fungi</taxon>
        <taxon>Dikarya</taxon>
        <taxon>Ascomycota</taxon>
        <taxon>Pezizomycotina</taxon>
        <taxon>Leotiomycetes</taxon>
        <taxon>Helotiales</taxon>
        <taxon>Lachnaceae</taxon>
        <taxon>Lachnellula</taxon>
    </lineage>
</organism>
<protein>
    <submittedName>
        <fullName evidence="3">Uncharacterized protein</fullName>
    </submittedName>
</protein>
<feature type="transmembrane region" description="Helical" evidence="2">
    <location>
        <begin position="35"/>
        <end position="55"/>
    </location>
</feature>
<keyword evidence="4" id="KW-1185">Reference proteome</keyword>
<dbReference type="OrthoDB" id="3260408at2759"/>
<evidence type="ECO:0000256" key="2">
    <source>
        <dbReference type="SAM" id="Phobius"/>
    </source>
</evidence>
<dbReference type="Proteomes" id="UP000462212">
    <property type="component" value="Unassembled WGS sequence"/>
</dbReference>